<dbReference type="EMBL" id="JACJTU010000041">
    <property type="protein sequence ID" value="MBD2737988.1"/>
    <property type="molecule type" value="Genomic_DNA"/>
</dbReference>
<gene>
    <name evidence="1" type="ORF">H6H03_29570</name>
</gene>
<dbReference type="Proteomes" id="UP000637383">
    <property type="component" value="Unassembled WGS sequence"/>
</dbReference>
<evidence type="ECO:0000313" key="1">
    <source>
        <dbReference type="EMBL" id="MBD2737988.1"/>
    </source>
</evidence>
<protein>
    <submittedName>
        <fullName evidence="1">Uncharacterized protein</fullName>
    </submittedName>
</protein>
<accession>A0ABR8KGI2</accession>
<proteinExistence type="predicted"/>
<reference evidence="1 2" key="1">
    <citation type="journal article" date="2020" name="ISME J.">
        <title>Comparative genomics reveals insights into cyanobacterial evolution and habitat adaptation.</title>
        <authorList>
            <person name="Chen M.Y."/>
            <person name="Teng W.K."/>
            <person name="Zhao L."/>
            <person name="Hu C.X."/>
            <person name="Zhou Y.K."/>
            <person name="Han B.P."/>
            <person name="Song L.R."/>
            <person name="Shu W.S."/>
        </authorList>
    </citation>
    <scope>NUCLEOTIDE SEQUENCE [LARGE SCALE GENOMIC DNA]</scope>
    <source>
        <strain evidence="1 2">FACHB-159</strain>
    </source>
</reference>
<name>A0ABR8KGI2_9NOSO</name>
<dbReference type="RefSeq" id="WP_190958552.1">
    <property type="nucleotide sequence ID" value="NZ_JACJTU010000041.1"/>
</dbReference>
<evidence type="ECO:0000313" key="2">
    <source>
        <dbReference type="Proteomes" id="UP000637383"/>
    </source>
</evidence>
<comment type="caution">
    <text evidence="1">The sequence shown here is derived from an EMBL/GenBank/DDBJ whole genome shotgun (WGS) entry which is preliminary data.</text>
</comment>
<organism evidence="1 2">
    <name type="scientific">Nostoc paludosum FACHB-159</name>
    <dbReference type="NCBI Taxonomy" id="2692908"/>
    <lineage>
        <taxon>Bacteria</taxon>
        <taxon>Bacillati</taxon>
        <taxon>Cyanobacteriota</taxon>
        <taxon>Cyanophyceae</taxon>
        <taxon>Nostocales</taxon>
        <taxon>Nostocaceae</taxon>
        <taxon>Nostoc</taxon>
    </lineage>
</organism>
<sequence>MSQKNAEMFLEEIFEKEDSTGFIENIELLNDIFIEAKKRDYEFSDDELLLAVEDKIETIQLFFPERDEELTSENLSTRFPAPRTPEVWLRASAPSSNKEISVESLEYGDIILTNIKNLKSTEIHLSKLGIIGGQKFTLPHLKFGCPYTVHASLFIGKYKGDNNHYVAEAIKTGITTTKFPYEGENKKNKYFVFRSKNKAKHTYGGNLNFPSLAKEIAQNLVCQRENDPKFGNYNLALSSDELLKLLTLEGRIQYLIDKLRTATDKKKKQEGSAISSLFLRAIIEKSDFIKYAQEIYKKPQNTFFCTDFVIICYALVAANDFLLREVSEQEWTKEYANDFILLRGDRTPPRQLEHYLRSNKKNWEFLGTLKK</sequence>
<keyword evidence="2" id="KW-1185">Reference proteome</keyword>